<organism evidence="5 6">
    <name type="scientific">Culicoidibacter larvae</name>
    <dbReference type="NCBI Taxonomy" id="2579976"/>
    <lineage>
        <taxon>Bacteria</taxon>
        <taxon>Bacillati</taxon>
        <taxon>Bacillota</taxon>
        <taxon>Culicoidibacteria</taxon>
        <taxon>Culicoidibacterales</taxon>
        <taxon>Culicoidibacteraceae</taxon>
        <taxon>Culicoidibacter</taxon>
    </lineage>
</organism>
<name>A0A5R8Q971_9FIRM</name>
<dbReference type="OrthoDB" id="6706702at2"/>
<keyword evidence="6" id="KW-1185">Reference proteome</keyword>
<keyword evidence="3" id="KW-0378">Hydrolase</keyword>
<dbReference type="InterPro" id="IPR011856">
    <property type="entry name" value="tRNA_endonuc-like_dom_sf"/>
</dbReference>
<sequence length="92" mass="10684">MLESQIEKYLMKQVRNIGGLCYKWVSPGNNGVPDRIVLYKGKVWFVEVKRPTGKTRKLQDYVINQINQQGCCALVLNTKTKIDYFIEKLEAM</sequence>
<evidence type="ECO:0000256" key="2">
    <source>
        <dbReference type="ARBA" id="ARBA00022722"/>
    </source>
</evidence>
<accession>A0A5R8Q971</accession>
<dbReference type="SUPFAM" id="SSF52980">
    <property type="entry name" value="Restriction endonuclease-like"/>
    <property type="match status" value="1"/>
</dbReference>
<dbReference type="AlphaFoldDB" id="A0A5R8Q971"/>
<dbReference type="SMART" id="SM00990">
    <property type="entry name" value="VRR_NUC"/>
    <property type="match status" value="1"/>
</dbReference>
<evidence type="ECO:0000313" key="6">
    <source>
        <dbReference type="Proteomes" id="UP000306912"/>
    </source>
</evidence>
<gene>
    <name evidence="5" type="ORF">FEZ08_10875</name>
</gene>
<dbReference type="GO" id="GO:0003676">
    <property type="term" value="F:nucleic acid binding"/>
    <property type="evidence" value="ECO:0007669"/>
    <property type="project" value="InterPro"/>
</dbReference>
<dbReference type="Proteomes" id="UP000306912">
    <property type="component" value="Unassembled WGS sequence"/>
</dbReference>
<dbReference type="InterPro" id="IPR014883">
    <property type="entry name" value="VRR_NUC"/>
</dbReference>
<feature type="domain" description="VRR-NUC" evidence="4">
    <location>
        <begin position="1"/>
        <end position="80"/>
    </location>
</feature>
<comment type="cofactor">
    <cofactor evidence="1">
        <name>Mg(2+)</name>
        <dbReference type="ChEBI" id="CHEBI:18420"/>
    </cofactor>
</comment>
<dbReference type="RefSeq" id="WP_138192291.1">
    <property type="nucleotide sequence ID" value="NZ_VBWP01000012.1"/>
</dbReference>
<evidence type="ECO:0000256" key="1">
    <source>
        <dbReference type="ARBA" id="ARBA00001946"/>
    </source>
</evidence>
<proteinExistence type="predicted"/>
<dbReference type="InterPro" id="IPR011335">
    <property type="entry name" value="Restrct_endonuc-II-like"/>
</dbReference>
<dbReference type="GO" id="GO:0016788">
    <property type="term" value="F:hydrolase activity, acting on ester bonds"/>
    <property type="evidence" value="ECO:0007669"/>
    <property type="project" value="InterPro"/>
</dbReference>
<dbReference type="GO" id="GO:0004518">
    <property type="term" value="F:nuclease activity"/>
    <property type="evidence" value="ECO:0007669"/>
    <property type="project" value="UniProtKB-KW"/>
</dbReference>
<dbReference type="EMBL" id="VBWP01000012">
    <property type="protein sequence ID" value="TLG71389.1"/>
    <property type="molecule type" value="Genomic_DNA"/>
</dbReference>
<evidence type="ECO:0000256" key="3">
    <source>
        <dbReference type="ARBA" id="ARBA00022801"/>
    </source>
</evidence>
<dbReference type="Gene3D" id="3.40.1350.10">
    <property type="match status" value="1"/>
</dbReference>
<reference evidence="5 6" key="1">
    <citation type="submission" date="2019-05" db="EMBL/GenBank/DDBJ databases">
        <title>Culicoidintestinum kansasii gen. nov., sp. nov. from the gastrointestinal tract of the biting midge, Culicoides sonorensis.</title>
        <authorList>
            <person name="Neupane S."/>
            <person name="Ghosh A."/>
            <person name="Gunther S."/>
            <person name="Martin K."/>
            <person name="Zurek L."/>
        </authorList>
    </citation>
    <scope>NUCLEOTIDE SEQUENCE [LARGE SCALE GENOMIC DNA]</scope>
    <source>
        <strain evidence="5 6">CS-1</strain>
    </source>
</reference>
<comment type="caution">
    <text evidence="5">The sequence shown here is derived from an EMBL/GenBank/DDBJ whole genome shotgun (WGS) entry which is preliminary data.</text>
</comment>
<keyword evidence="2" id="KW-0540">Nuclease</keyword>
<evidence type="ECO:0000259" key="4">
    <source>
        <dbReference type="SMART" id="SM00990"/>
    </source>
</evidence>
<dbReference type="InParanoid" id="A0A5R8Q971"/>
<evidence type="ECO:0000313" key="5">
    <source>
        <dbReference type="EMBL" id="TLG71389.1"/>
    </source>
</evidence>
<protein>
    <submittedName>
        <fullName evidence="5">VRR-NUC domain-containing protein</fullName>
    </submittedName>
</protein>